<reference evidence="1" key="1">
    <citation type="submission" date="2021-01" db="EMBL/GenBank/DDBJ databases">
        <title>Genome seq and assembly of Tabrizicola sp. KVB23.</title>
        <authorList>
            <person name="Chhetri G."/>
        </authorList>
    </citation>
    <scope>NUCLEOTIDE SEQUENCE</scope>
    <source>
        <strain evidence="1">KVB23</strain>
    </source>
</reference>
<dbReference type="AlphaFoldDB" id="A0A8J7SW03"/>
<comment type="caution">
    <text evidence="1">The sequence shown here is derived from an EMBL/GenBank/DDBJ whole genome shotgun (WGS) entry which is preliminary data.</text>
</comment>
<organism evidence="1 2">
    <name type="scientific">Fuscibacter oryzae</name>
    <dbReference type="NCBI Taxonomy" id="2803939"/>
    <lineage>
        <taxon>Bacteria</taxon>
        <taxon>Pseudomonadati</taxon>
        <taxon>Pseudomonadota</taxon>
        <taxon>Alphaproteobacteria</taxon>
        <taxon>Rhodobacterales</taxon>
        <taxon>Paracoccaceae</taxon>
        <taxon>Fuscibacter</taxon>
    </lineage>
</organism>
<evidence type="ECO:0000313" key="1">
    <source>
        <dbReference type="EMBL" id="MBL4930062.1"/>
    </source>
</evidence>
<dbReference type="EMBL" id="JAESVP010000013">
    <property type="protein sequence ID" value="MBL4930062.1"/>
    <property type="molecule type" value="Genomic_DNA"/>
</dbReference>
<protein>
    <submittedName>
        <fullName evidence="1">Uncharacterized protein</fullName>
    </submittedName>
</protein>
<dbReference type="RefSeq" id="WP_202662626.1">
    <property type="nucleotide sequence ID" value="NZ_JAESVP010000013.1"/>
</dbReference>
<sequence>MTSATKAEKNRLMFDTGRVWKIFLLGMTCRDERLGRILELTGLIIGINAGTIDAQAVEIVVVVAFLACFGHVGRVWRSSESV</sequence>
<evidence type="ECO:0000313" key="2">
    <source>
        <dbReference type="Proteomes" id="UP000619033"/>
    </source>
</evidence>
<gene>
    <name evidence="1" type="ORF">JI744_18340</name>
</gene>
<proteinExistence type="predicted"/>
<name>A0A8J7SW03_9RHOB</name>
<accession>A0A8J7SW03</accession>
<dbReference type="Proteomes" id="UP000619033">
    <property type="component" value="Unassembled WGS sequence"/>
</dbReference>
<keyword evidence="2" id="KW-1185">Reference proteome</keyword>